<protein>
    <submittedName>
        <fullName evidence="1">Uncharacterized protein</fullName>
    </submittedName>
</protein>
<dbReference type="RefSeq" id="WP_315624896.1">
    <property type="nucleotide sequence ID" value="NZ_JAUHMF010000001.1"/>
</dbReference>
<accession>A0ABU3NQX6</accession>
<evidence type="ECO:0000313" key="2">
    <source>
        <dbReference type="Proteomes" id="UP001254165"/>
    </source>
</evidence>
<keyword evidence="2" id="KW-1185">Reference proteome</keyword>
<reference evidence="1 2" key="1">
    <citation type="submission" date="2023-07" db="EMBL/GenBank/DDBJ databases">
        <title>Novel species of Thermanaerothrix with wide hydrolytic capabilities.</title>
        <authorList>
            <person name="Zayulina K.S."/>
            <person name="Podosokorskaya O.A."/>
            <person name="Elcheninov A.G."/>
        </authorList>
    </citation>
    <scope>NUCLEOTIDE SEQUENCE [LARGE SCALE GENOMIC DNA]</scope>
    <source>
        <strain evidence="1 2">4228-RoL</strain>
    </source>
</reference>
<dbReference type="EMBL" id="JAUHMF010000001">
    <property type="protein sequence ID" value="MDT8898251.1"/>
    <property type="molecule type" value="Genomic_DNA"/>
</dbReference>
<gene>
    <name evidence="1" type="ORF">QYE77_08215</name>
</gene>
<sequence length="172" mass="19638">MMNLTLDPTHEPMRVLPEHTKTYMAFRSDILKPAHEDAHLRHIFRFYVARALFNQGAEQVFILPRVRLNEHTFTVDVLAQSGDTFIVGICEPGSITAETEALLEWLKDAENAETVIVHSQFGNPGNVPTRFEAQLASKKFRLLAVVPPPFDDAYEYDIWMFELTFRDLFGGA</sequence>
<evidence type="ECO:0000313" key="1">
    <source>
        <dbReference type="EMBL" id="MDT8898251.1"/>
    </source>
</evidence>
<name>A0ABU3NQX6_9CHLR</name>
<organism evidence="1 2">
    <name type="scientific">Thermanaerothrix solaris</name>
    <dbReference type="NCBI Taxonomy" id="3058434"/>
    <lineage>
        <taxon>Bacteria</taxon>
        <taxon>Bacillati</taxon>
        <taxon>Chloroflexota</taxon>
        <taxon>Anaerolineae</taxon>
        <taxon>Anaerolineales</taxon>
        <taxon>Anaerolineaceae</taxon>
        <taxon>Thermanaerothrix</taxon>
    </lineage>
</organism>
<dbReference type="Proteomes" id="UP001254165">
    <property type="component" value="Unassembled WGS sequence"/>
</dbReference>
<comment type="caution">
    <text evidence="1">The sequence shown here is derived from an EMBL/GenBank/DDBJ whole genome shotgun (WGS) entry which is preliminary data.</text>
</comment>
<proteinExistence type="predicted"/>